<accession>A0A2T0R5C8</accession>
<dbReference type="InterPro" id="IPR050553">
    <property type="entry name" value="Thioredoxin_ResA/DsbE_sf"/>
</dbReference>
<reference evidence="8 9" key="1">
    <citation type="submission" date="2018-03" db="EMBL/GenBank/DDBJ databases">
        <title>Genomic Encyclopedia of Archaeal and Bacterial Type Strains, Phase II (KMG-II): from individual species to whole genera.</title>
        <authorList>
            <person name="Goeker M."/>
        </authorList>
    </citation>
    <scope>NUCLEOTIDE SEQUENCE [LARGE SCALE GENOMIC DNA]</scope>
    <source>
        <strain evidence="8 9">DSM 19711</strain>
    </source>
</reference>
<dbReference type="GO" id="GO:0017004">
    <property type="term" value="P:cytochrome complex assembly"/>
    <property type="evidence" value="ECO:0007669"/>
    <property type="project" value="UniProtKB-KW"/>
</dbReference>
<dbReference type="PROSITE" id="PS51257">
    <property type="entry name" value="PROKAR_LIPOPROTEIN"/>
    <property type="match status" value="1"/>
</dbReference>
<keyword evidence="9" id="KW-1185">Reference proteome</keyword>
<evidence type="ECO:0000256" key="2">
    <source>
        <dbReference type="ARBA" id="ARBA00022748"/>
    </source>
</evidence>
<evidence type="ECO:0000256" key="6">
    <source>
        <dbReference type="SAM" id="SignalP"/>
    </source>
</evidence>
<evidence type="ECO:0000256" key="5">
    <source>
        <dbReference type="ARBA" id="ARBA00023284"/>
    </source>
</evidence>
<dbReference type="InterPro" id="IPR013766">
    <property type="entry name" value="Thioredoxin_domain"/>
</dbReference>
<dbReference type="GO" id="GO:0016209">
    <property type="term" value="F:antioxidant activity"/>
    <property type="evidence" value="ECO:0007669"/>
    <property type="project" value="InterPro"/>
</dbReference>
<dbReference type="AlphaFoldDB" id="A0A2T0R5C8"/>
<protein>
    <submittedName>
        <fullName evidence="8">Peroxiredoxin</fullName>
    </submittedName>
</protein>
<dbReference type="EMBL" id="PVZF01000004">
    <property type="protein sequence ID" value="PRY15959.1"/>
    <property type="molecule type" value="Genomic_DNA"/>
</dbReference>
<evidence type="ECO:0000313" key="8">
    <source>
        <dbReference type="EMBL" id="PRY15959.1"/>
    </source>
</evidence>
<dbReference type="Gene3D" id="3.40.30.10">
    <property type="entry name" value="Glutaredoxin"/>
    <property type="match status" value="1"/>
</dbReference>
<dbReference type="RefSeq" id="WP_106209770.1">
    <property type="nucleotide sequence ID" value="NZ_PVZF01000004.1"/>
</dbReference>
<dbReference type="InterPro" id="IPR000866">
    <property type="entry name" value="AhpC/TSA"/>
</dbReference>
<dbReference type="CDD" id="cd02966">
    <property type="entry name" value="TlpA_like_family"/>
    <property type="match status" value="1"/>
</dbReference>
<proteinExistence type="predicted"/>
<evidence type="ECO:0000256" key="3">
    <source>
        <dbReference type="ARBA" id="ARBA00022968"/>
    </source>
</evidence>
<keyword evidence="3" id="KW-0812">Transmembrane</keyword>
<dbReference type="GO" id="GO:0016491">
    <property type="term" value="F:oxidoreductase activity"/>
    <property type="evidence" value="ECO:0007669"/>
    <property type="project" value="InterPro"/>
</dbReference>
<organism evidence="8 9">
    <name type="scientific">Kineococcus rhizosphaerae</name>
    <dbReference type="NCBI Taxonomy" id="559628"/>
    <lineage>
        <taxon>Bacteria</taxon>
        <taxon>Bacillati</taxon>
        <taxon>Actinomycetota</taxon>
        <taxon>Actinomycetes</taxon>
        <taxon>Kineosporiales</taxon>
        <taxon>Kineosporiaceae</taxon>
        <taxon>Kineococcus</taxon>
    </lineage>
</organism>
<dbReference type="GO" id="GO:0030313">
    <property type="term" value="C:cell envelope"/>
    <property type="evidence" value="ECO:0007669"/>
    <property type="project" value="UniProtKB-SubCell"/>
</dbReference>
<dbReference type="PANTHER" id="PTHR42852:SF6">
    <property type="entry name" value="THIOL:DISULFIDE INTERCHANGE PROTEIN DSBE"/>
    <property type="match status" value="1"/>
</dbReference>
<dbReference type="Pfam" id="PF00578">
    <property type="entry name" value="AhpC-TSA"/>
    <property type="match status" value="1"/>
</dbReference>
<name>A0A2T0R5C8_9ACTN</name>
<feature type="signal peptide" evidence="6">
    <location>
        <begin position="1"/>
        <end position="19"/>
    </location>
</feature>
<dbReference type="SUPFAM" id="SSF52833">
    <property type="entry name" value="Thioredoxin-like"/>
    <property type="match status" value="1"/>
</dbReference>
<keyword evidence="2" id="KW-0201">Cytochrome c-type biogenesis</keyword>
<keyword evidence="4" id="KW-1015">Disulfide bond</keyword>
<keyword evidence="3" id="KW-0735">Signal-anchor</keyword>
<comment type="subcellular location">
    <subcellularLocation>
        <location evidence="1">Cell envelope</location>
    </subcellularLocation>
</comment>
<evidence type="ECO:0000256" key="1">
    <source>
        <dbReference type="ARBA" id="ARBA00004196"/>
    </source>
</evidence>
<keyword evidence="5" id="KW-0676">Redox-active center</keyword>
<dbReference type="Proteomes" id="UP000238083">
    <property type="component" value="Unassembled WGS sequence"/>
</dbReference>
<keyword evidence="6" id="KW-0732">Signal</keyword>
<dbReference type="OrthoDB" id="9796554at2"/>
<feature type="chain" id="PRO_5038546835" evidence="6">
    <location>
        <begin position="20"/>
        <end position="192"/>
    </location>
</feature>
<evidence type="ECO:0000259" key="7">
    <source>
        <dbReference type="PROSITE" id="PS51352"/>
    </source>
</evidence>
<comment type="caution">
    <text evidence="8">The sequence shown here is derived from an EMBL/GenBank/DDBJ whole genome shotgun (WGS) entry which is preliminary data.</text>
</comment>
<evidence type="ECO:0000256" key="4">
    <source>
        <dbReference type="ARBA" id="ARBA00023157"/>
    </source>
</evidence>
<evidence type="ECO:0000313" key="9">
    <source>
        <dbReference type="Proteomes" id="UP000238083"/>
    </source>
</evidence>
<gene>
    <name evidence="8" type="ORF">CLV37_104172</name>
</gene>
<dbReference type="PROSITE" id="PS51352">
    <property type="entry name" value="THIOREDOXIN_2"/>
    <property type="match status" value="1"/>
</dbReference>
<dbReference type="PANTHER" id="PTHR42852">
    <property type="entry name" value="THIOL:DISULFIDE INTERCHANGE PROTEIN DSBE"/>
    <property type="match status" value="1"/>
</dbReference>
<feature type="domain" description="Thioredoxin" evidence="7">
    <location>
        <begin position="47"/>
        <end position="189"/>
    </location>
</feature>
<dbReference type="InterPro" id="IPR036249">
    <property type="entry name" value="Thioredoxin-like_sf"/>
</dbReference>
<sequence length="192" mass="20196">MAPTRRAFGLAALSSLVVAGCSSGDGLPKSQGQNYIEGDGTTARWAAAERKDPVEFTGTLVDGTKVDVSQYRGQVVVLNTWFAGCAPCRTEAPDVESVWKQYQGRNVQFLGINTYDTAAVARAFQDKFGITYPSILDADSGAAMLALRTYSPQATPTTLVLDTEGRVAARASGIVRPLTLSGMLDDAGAAPA</sequence>